<proteinExistence type="predicted"/>
<dbReference type="Proteomes" id="UP000027439">
    <property type="component" value="Unassembled WGS sequence"/>
</dbReference>
<organism evidence="3 4">
    <name type="scientific">Caballeronia grimmiae</name>
    <dbReference type="NCBI Taxonomy" id="1071679"/>
    <lineage>
        <taxon>Bacteria</taxon>
        <taxon>Pseudomonadati</taxon>
        <taxon>Pseudomonadota</taxon>
        <taxon>Betaproteobacteria</taxon>
        <taxon>Burkholderiales</taxon>
        <taxon>Burkholderiaceae</taxon>
        <taxon>Caballeronia</taxon>
    </lineage>
</organism>
<dbReference type="InterPro" id="IPR029016">
    <property type="entry name" value="GAF-like_dom_sf"/>
</dbReference>
<evidence type="ECO:0000259" key="1">
    <source>
        <dbReference type="Pfam" id="PF01590"/>
    </source>
</evidence>
<dbReference type="OrthoDB" id="9022072at2"/>
<evidence type="ECO:0000313" key="2">
    <source>
        <dbReference type="EMBL" id="GGD78976.1"/>
    </source>
</evidence>
<evidence type="ECO:0000313" key="3">
    <source>
        <dbReference type="EMBL" id="KDR32180.1"/>
    </source>
</evidence>
<accession>A0A069NV59</accession>
<dbReference type="eggNOG" id="COG2203">
    <property type="taxonomic scope" value="Bacteria"/>
</dbReference>
<dbReference type="GO" id="GO:0016301">
    <property type="term" value="F:kinase activity"/>
    <property type="evidence" value="ECO:0007669"/>
    <property type="project" value="UniProtKB-KW"/>
</dbReference>
<reference evidence="5" key="3">
    <citation type="journal article" date="2019" name="Int. J. Syst. Evol. Microbiol.">
        <title>The Global Catalogue of Microorganisms (GCM) 10K type strain sequencing project: providing services to taxonomists for standard genome sequencing and annotation.</title>
        <authorList>
            <consortium name="The Broad Institute Genomics Platform"/>
            <consortium name="The Broad Institute Genome Sequencing Center for Infectious Disease"/>
            <person name="Wu L."/>
            <person name="Ma J."/>
        </authorList>
    </citation>
    <scope>NUCLEOTIDE SEQUENCE [LARGE SCALE GENOMIC DNA]</scope>
    <source>
        <strain evidence="5">CGMCC 1.11013</strain>
    </source>
</reference>
<dbReference type="EMBL" id="BMEG01000006">
    <property type="protein sequence ID" value="GGD78976.1"/>
    <property type="molecule type" value="Genomic_DNA"/>
</dbReference>
<gene>
    <name evidence="3" type="ORF">BG57_12085</name>
    <name evidence="2" type="ORF">GCM10010985_36810</name>
</gene>
<dbReference type="InterPro" id="IPR003018">
    <property type="entry name" value="GAF"/>
</dbReference>
<comment type="caution">
    <text evidence="3">The sequence shown here is derived from an EMBL/GenBank/DDBJ whole genome shotgun (WGS) entry which is preliminary data.</text>
</comment>
<dbReference type="EMBL" id="JFHE01000020">
    <property type="protein sequence ID" value="KDR32180.1"/>
    <property type="molecule type" value="Genomic_DNA"/>
</dbReference>
<sequence>MKPEQGLVELSAIKRVAGALQTGRSNQAFWSELERSLTEVFGQRLFTVLAYDADSSRLCRLYSNRLDINPIGGIKRVTQSRWTQQVLQRGEILIGSTREDIKSVFSEYEVLWSIGCESVLNIPVRRRGVTVGTLNLLDAAGKYDHADQELALVFGQLAASTLEEEAVRLRGMPDPEFMEQV</sequence>
<keyword evidence="3" id="KW-0808">Transferase</keyword>
<keyword evidence="5" id="KW-1185">Reference proteome</keyword>
<keyword evidence="3" id="KW-0418">Kinase</keyword>
<reference evidence="2" key="4">
    <citation type="submission" date="2024-05" db="EMBL/GenBank/DDBJ databases">
        <authorList>
            <person name="Sun Q."/>
            <person name="Zhou Y."/>
        </authorList>
    </citation>
    <scope>NUCLEOTIDE SEQUENCE</scope>
    <source>
        <strain evidence="2">CGMCC 1.11013</strain>
    </source>
</reference>
<protein>
    <submittedName>
        <fullName evidence="2">GAF domain-containing protein</fullName>
    </submittedName>
    <submittedName>
        <fullName evidence="3">Histidine kinase</fullName>
    </submittedName>
</protein>
<dbReference type="Pfam" id="PF01590">
    <property type="entry name" value="GAF"/>
    <property type="match status" value="1"/>
</dbReference>
<evidence type="ECO:0000313" key="5">
    <source>
        <dbReference type="Proteomes" id="UP000597138"/>
    </source>
</evidence>
<dbReference type="Proteomes" id="UP000597138">
    <property type="component" value="Unassembled WGS sequence"/>
</dbReference>
<dbReference type="STRING" id="1071679.BG57_12085"/>
<dbReference type="RefSeq" id="WP_035967290.1">
    <property type="nucleotide sequence ID" value="NZ_BMEG01000006.1"/>
</dbReference>
<evidence type="ECO:0000313" key="4">
    <source>
        <dbReference type="Proteomes" id="UP000027439"/>
    </source>
</evidence>
<reference evidence="2" key="1">
    <citation type="journal article" date="2014" name="Int. J. Syst. Evol. Microbiol.">
        <title>Complete genome of a new Firmicutes species belonging to the dominant human colonic microbiota ('Ruminococcus bicirculans') reveals two chromosomes and a selective capacity to utilize plant glucans.</title>
        <authorList>
            <consortium name="NISC Comparative Sequencing Program"/>
            <person name="Wegmann U."/>
            <person name="Louis P."/>
            <person name="Goesmann A."/>
            <person name="Henrissat B."/>
            <person name="Duncan S.H."/>
            <person name="Flint H.J."/>
        </authorList>
    </citation>
    <scope>NUCLEOTIDE SEQUENCE</scope>
    <source>
        <strain evidence="2">CGMCC 1.11013</strain>
    </source>
</reference>
<reference evidence="3 4" key="2">
    <citation type="submission" date="2014-03" db="EMBL/GenBank/DDBJ databases">
        <title>Draft Genome Sequences of Four Burkholderia Strains.</title>
        <authorList>
            <person name="Liu X.Y."/>
            <person name="Li C.X."/>
            <person name="Xu J.H."/>
        </authorList>
    </citation>
    <scope>NUCLEOTIDE SEQUENCE [LARGE SCALE GENOMIC DNA]</scope>
    <source>
        <strain evidence="3 4">R27</strain>
    </source>
</reference>
<dbReference type="Gene3D" id="3.30.450.40">
    <property type="match status" value="1"/>
</dbReference>
<name>A0A069NV59_9BURK</name>
<dbReference type="SUPFAM" id="SSF55781">
    <property type="entry name" value="GAF domain-like"/>
    <property type="match status" value="1"/>
</dbReference>
<dbReference type="AlphaFoldDB" id="A0A069NV59"/>
<feature type="domain" description="GAF" evidence="1">
    <location>
        <begin position="74"/>
        <end position="161"/>
    </location>
</feature>